<sequence>MTDYDFTLEFQVRDYECDMQGVVNNAVYQNYLEHTRHEFIKQLGLDFAELTRQQVNLVVVRAELDYKRPLRSGDRFRVATRLERISKMRFAFFQDIYRHPDEELVLQAKVIGTALNERGRPKLPKQIEEALSR</sequence>
<dbReference type="RefSeq" id="WP_225911583.1">
    <property type="nucleotide sequence ID" value="NZ_AP024355.1"/>
</dbReference>
<dbReference type="Gene3D" id="3.10.129.10">
    <property type="entry name" value="Hotdog Thioesterase"/>
    <property type="match status" value="1"/>
</dbReference>
<dbReference type="InterPro" id="IPR029069">
    <property type="entry name" value="HotDog_dom_sf"/>
</dbReference>
<gene>
    <name evidence="3" type="ORF">DESUT3_01100</name>
</gene>
<evidence type="ECO:0000313" key="3">
    <source>
        <dbReference type="EMBL" id="BCR03041.1"/>
    </source>
</evidence>
<evidence type="ECO:0000256" key="2">
    <source>
        <dbReference type="ARBA" id="ARBA00022801"/>
    </source>
</evidence>
<accession>A0ABM8HR68</accession>
<dbReference type="Proteomes" id="UP001319827">
    <property type="component" value="Chromosome"/>
</dbReference>
<dbReference type="SUPFAM" id="SSF54637">
    <property type="entry name" value="Thioesterase/thiol ester dehydrase-isomerase"/>
    <property type="match status" value="1"/>
</dbReference>
<dbReference type="InterPro" id="IPR006684">
    <property type="entry name" value="YbgC/YbaW"/>
</dbReference>
<organism evidence="3 4">
    <name type="scientific">Desulfuromonas versatilis</name>
    <dbReference type="NCBI Taxonomy" id="2802975"/>
    <lineage>
        <taxon>Bacteria</taxon>
        <taxon>Pseudomonadati</taxon>
        <taxon>Thermodesulfobacteriota</taxon>
        <taxon>Desulfuromonadia</taxon>
        <taxon>Desulfuromonadales</taxon>
        <taxon>Desulfuromonadaceae</taxon>
        <taxon>Desulfuromonas</taxon>
    </lineage>
</organism>
<dbReference type="InterPro" id="IPR050563">
    <property type="entry name" value="4-hydroxybenzoyl-CoA_TE"/>
</dbReference>
<keyword evidence="4" id="KW-1185">Reference proteome</keyword>
<dbReference type="Pfam" id="PF13279">
    <property type="entry name" value="4HBT_2"/>
    <property type="match status" value="1"/>
</dbReference>
<protein>
    <submittedName>
        <fullName evidence="3">Thioesterase</fullName>
    </submittedName>
</protein>
<proteinExistence type="inferred from homology"/>
<name>A0ABM8HR68_9BACT</name>
<comment type="similarity">
    <text evidence="1">Belongs to the 4-hydroxybenzoyl-CoA thioesterase family.</text>
</comment>
<evidence type="ECO:0000256" key="1">
    <source>
        <dbReference type="ARBA" id="ARBA00005953"/>
    </source>
</evidence>
<keyword evidence="2" id="KW-0378">Hydrolase</keyword>
<dbReference type="PANTHER" id="PTHR31793">
    <property type="entry name" value="4-HYDROXYBENZOYL-COA THIOESTERASE FAMILY MEMBER"/>
    <property type="match status" value="1"/>
</dbReference>
<dbReference type="NCBIfam" id="TIGR00051">
    <property type="entry name" value="YbgC/FadM family acyl-CoA thioesterase"/>
    <property type="match status" value="1"/>
</dbReference>
<dbReference type="PANTHER" id="PTHR31793:SF27">
    <property type="entry name" value="NOVEL THIOESTERASE SUPERFAMILY DOMAIN AND SAPOSIN A-TYPE DOMAIN CONTAINING PROTEIN (0610012H03RIK)"/>
    <property type="match status" value="1"/>
</dbReference>
<reference evidence="3 4" key="2">
    <citation type="journal article" date="2021" name="Int. J. Syst. Evol. Microbiol.">
        <title>Isolation and Polyphasic Characterization of Desulfuromonas versatilis sp. Nov., an Electrogenic Bacteria Capable of Versatile Metabolism Isolated from a Graphene Oxide-Reducing Enrichment Culture.</title>
        <authorList>
            <person name="Xie L."/>
            <person name="Yoshida N."/>
            <person name="Ishii S."/>
            <person name="Meng L."/>
        </authorList>
    </citation>
    <scope>NUCLEOTIDE SEQUENCE [LARGE SCALE GENOMIC DNA]</scope>
    <source>
        <strain evidence="3 4">NIT-T3</strain>
    </source>
</reference>
<reference evidence="3 4" key="1">
    <citation type="journal article" date="2016" name="C (Basel)">
        <title>Selective Growth of and Electricity Production by Marine Exoelectrogenic Bacteria in Self-Aggregated Hydrogel of Microbially Reduced Graphene Oxide.</title>
        <authorList>
            <person name="Yoshida N."/>
            <person name="Goto Y."/>
            <person name="Miyata Y."/>
        </authorList>
    </citation>
    <scope>NUCLEOTIDE SEQUENCE [LARGE SCALE GENOMIC DNA]</scope>
    <source>
        <strain evidence="3 4">NIT-T3</strain>
    </source>
</reference>
<evidence type="ECO:0000313" key="4">
    <source>
        <dbReference type="Proteomes" id="UP001319827"/>
    </source>
</evidence>
<dbReference type="CDD" id="cd00586">
    <property type="entry name" value="4HBT"/>
    <property type="match status" value="1"/>
</dbReference>
<dbReference type="PIRSF" id="PIRSF003230">
    <property type="entry name" value="YbgC"/>
    <property type="match status" value="1"/>
</dbReference>
<dbReference type="EMBL" id="AP024355">
    <property type="protein sequence ID" value="BCR03041.1"/>
    <property type="molecule type" value="Genomic_DNA"/>
</dbReference>